<comment type="caution">
    <text evidence="2">The sequence shown here is derived from an EMBL/GenBank/DDBJ whole genome shotgun (WGS) entry which is preliminary data.</text>
</comment>
<evidence type="ECO:0000259" key="1">
    <source>
        <dbReference type="Pfam" id="PF02911"/>
    </source>
</evidence>
<name>A0AAD5YCW2_9APHY</name>
<dbReference type="GO" id="GO:0005739">
    <property type="term" value="C:mitochondrion"/>
    <property type="evidence" value="ECO:0007669"/>
    <property type="project" value="TreeGrafter"/>
</dbReference>
<evidence type="ECO:0000313" key="2">
    <source>
        <dbReference type="EMBL" id="KAJ3478847.1"/>
    </source>
</evidence>
<sequence length="808" mass="91377">MRFVTPSVLRFSSSRRTGAWACCRRLSSLSENQQVQEPFKVLFLGRDEFSCGILQKLHEATDVWSSLDVVTSEDRMGRNARTLVTPMKTLATKLGLPVHTFPDSKDELSSSQHALLDNQAETGVSVTEMQEFEKGLDAGPIFGQVTHAIPPMADFRQLRHGLSLKGGDLLVDVLRQMLAGKATSVPQAPDDNTPEAPYIDYEDSLVNFSTMTAGDINRRFRALWPKITRCYLKDGNGIYLFKPECVDTVPEGILSLLSSPGLATYDDSSSSLLIRCADDTILRVPQCSTRGFLYEDPKHQSRRNLAAFARTCRATVDPALRLLWREQTGLDNLIRILPAGIWKEVDFEEDTRPMPESDSDVFVSRDPYRDKRVWTFCPQIPKSNVLSVQRLLEFSEWKRFDYYAALIKVLRINDNESLEWSPSILTSLHIHQSCLRRDLLPNLKEFKYVRMNTSGNTIPQIPLLFSRCLKVFEVRIPDVNKDIHWVQALISYFPNACPEMEHIRLSAYPPTHVGYVIDIRPITRFSHLRSFMCDLQIEDLDTALQLAQLPKLEVLSLDFRRPHFPHLAPPRKIVHPCIFPCLKSLTCTQSPEFIQASRLPALQSFTIKHVDGLRDSLNALREHCTPDLMRRVTIDCPEKLKGLSFPKDMQGLLDLHALEHVSISGFGWGLGDDALETIAVAWPNLKTLLVRDASRSKPTTLFGLVPLVRHCPDLASISVNLSFHQPSISQRDLPEIGCSNLHLETVHFQDSYIEGLESDAVAAFLSHLLPNLRRINLYHWGPVGRPPSSIQKWSRVEKLLKVSAGAHV</sequence>
<evidence type="ECO:0000313" key="3">
    <source>
        <dbReference type="Proteomes" id="UP001212997"/>
    </source>
</evidence>
<dbReference type="Proteomes" id="UP001212997">
    <property type="component" value="Unassembled WGS sequence"/>
</dbReference>
<dbReference type="EMBL" id="JANAWD010000480">
    <property type="protein sequence ID" value="KAJ3478847.1"/>
    <property type="molecule type" value="Genomic_DNA"/>
</dbReference>
<gene>
    <name evidence="2" type="ORF">NLI96_g9471</name>
</gene>
<dbReference type="Gene3D" id="3.40.50.12230">
    <property type="match status" value="1"/>
</dbReference>
<dbReference type="PANTHER" id="PTHR11138">
    <property type="entry name" value="METHIONYL-TRNA FORMYLTRANSFERASE"/>
    <property type="match status" value="1"/>
</dbReference>
<dbReference type="InterPro" id="IPR005793">
    <property type="entry name" value="Formyl_trans_C"/>
</dbReference>
<dbReference type="Pfam" id="PF02911">
    <property type="entry name" value="Formyl_trans_C"/>
    <property type="match status" value="1"/>
</dbReference>
<protein>
    <recommendedName>
        <fullName evidence="1">Formyl transferase C-terminal domain-containing protein</fullName>
    </recommendedName>
</protein>
<dbReference type="InterPro" id="IPR036477">
    <property type="entry name" value="Formyl_transf_N_sf"/>
</dbReference>
<dbReference type="PANTHER" id="PTHR11138:SF5">
    <property type="entry name" value="METHIONYL-TRNA FORMYLTRANSFERASE, MITOCHONDRIAL"/>
    <property type="match status" value="1"/>
</dbReference>
<proteinExistence type="predicted"/>
<dbReference type="Gene3D" id="3.40.50.170">
    <property type="entry name" value="Formyl transferase, N-terminal domain"/>
    <property type="match status" value="1"/>
</dbReference>
<dbReference type="SUPFAM" id="SSF52047">
    <property type="entry name" value="RNI-like"/>
    <property type="match status" value="1"/>
</dbReference>
<dbReference type="AlphaFoldDB" id="A0AAD5YCW2"/>
<dbReference type="SUPFAM" id="SSF53328">
    <property type="entry name" value="Formyltransferase"/>
    <property type="match status" value="1"/>
</dbReference>
<organism evidence="2 3">
    <name type="scientific">Meripilus lineatus</name>
    <dbReference type="NCBI Taxonomy" id="2056292"/>
    <lineage>
        <taxon>Eukaryota</taxon>
        <taxon>Fungi</taxon>
        <taxon>Dikarya</taxon>
        <taxon>Basidiomycota</taxon>
        <taxon>Agaricomycotina</taxon>
        <taxon>Agaricomycetes</taxon>
        <taxon>Polyporales</taxon>
        <taxon>Meripilaceae</taxon>
        <taxon>Meripilus</taxon>
    </lineage>
</organism>
<keyword evidence="3" id="KW-1185">Reference proteome</keyword>
<dbReference type="Gene3D" id="3.80.10.10">
    <property type="entry name" value="Ribonuclease Inhibitor"/>
    <property type="match status" value="1"/>
</dbReference>
<accession>A0AAD5YCW2</accession>
<dbReference type="InterPro" id="IPR032675">
    <property type="entry name" value="LRR_dom_sf"/>
</dbReference>
<reference evidence="2" key="1">
    <citation type="submission" date="2022-07" db="EMBL/GenBank/DDBJ databases">
        <title>Genome Sequence of Physisporinus lineatus.</title>
        <authorList>
            <person name="Buettner E."/>
        </authorList>
    </citation>
    <scope>NUCLEOTIDE SEQUENCE</scope>
    <source>
        <strain evidence="2">VT162</strain>
    </source>
</reference>
<dbReference type="GO" id="GO:0004479">
    <property type="term" value="F:methionyl-tRNA formyltransferase activity"/>
    <property type="evidence" value="ECO:0007669"/>
    <property type="project" value="TreeGrafter"/>
</dbReference>
<feature type="domain" description="Formyl transferase C-terminal" evidence="1">
    <location>
        <begin position="199"/>
        <end position="285"/>
    </location>
</feature>